<dbReference type="AlphaFoldDB" id="A0A6A5GHU2"/>
<dbReference type="RefSeq" id="XP_053582643.1">
    <property type="nucleotide sequence ID" value="XM_053733730.1"/>
</dbReference>
<name>A0A6A5GHU2_CAERE</name>
<feature type="transmembrane region" description="Helical" evidence="5">
    <location>
        <begin position="385"/>
        <end position="409"/>
    </location>
</feature>
<dbReference type="PANTHER" id="PTHR47321:SF1">
    <property type="entry name" value="G-PROTEIN COUPLED RECEPTORS FAMILY 1 PROFILE DOMAIN-CONTAINING PROTEIN-RELATED"/>
    <property type="match status" value="1"/>
</dbReference>
<feature type="transmembrane region" description="Helical" evidence="5">
    <location>
        <begin position="578"/>
        <end position="599"/>
    </location>
</feature>
<evidence type="ECO:0000313" key="7">
    <source>
        <dbReference type="EMBL" id="KAF1754112.1"/>
    </source>
</evidence>
<evidence type="ECO:0000256" key="2">
    <source>
        <dbReference type="ARBA" id="ARBA00022692"/>
    </source>
</evidence>
<evidence type="ECO:0000256" key="1">
    <source>
        <dbReference type="ARBA" id="ARBA00004370"/>
    </source>
</evidence>
<keyword evidence="4 5" id="KW-0472">Membrane</keyword>
<dbReference type="InterPro" id="IPR019427">
    <property type="entry name" value="7TM_GPCR_serpentine_rcpt_Srw"/>
</dbReference>
<feature type="domain" description="G-protein coupled receptors family 1 profile" evidence="6">
    <location>
        <begin position="66"/>
        <end position="334"/>
    </location>
</feature>
<dbReference type="GO" id="GO:0016020">
    <property type="term" value="C:membrane"/>
    <property type="evidence" value="ECO:0007669"/>
    <property type="project" value="UniProtKB-SubCell"/>
</dbReference>
<reference evidence="7 8" key="1">
    <citation type="submission" date="2019-12" db="EMBL/GenBank/DDBJ databases">
        <title>Chromosome-level assembly of the Caenorhabditis remanei genome.</title>
        <authorList>
            <person name="Teterina A.A."/>
            <person name="Willis J.H."/>
            <person name="Phillips P.C."/>
        </authorList>
    </citation>
    <scope>NUCLEOTIDE SEQUENCE [LARGE SCALE GENOMIC DNA]</scope>
    <source>
        <strain evidence="7 8">PX506</strain>
        <tissue evidence="7">Whole organism</tissue>
    </source>
</reference>
<evidence type="ECO:0000256" key="5">
    <source>
        <dbReference type="SAM" id="Phobius"/>
    </source>
</evidence>
<dbReference type="GeneID" id="9827001"/>
<feature type="transmembrane region" description="Helical" evidence="5">
    <location>
        <begin position="278"/>
        <end position="302"/>
    </location>
</feature>
<dbReference type="Pfam" id="PF10324">
    <property type="entry name" value="7TM_GPCR_Srw"/>
    <property type="match status" value="1"/>
</dbReference>
<accession>A0A6A5GHU2</accession>
<dbReference type="Proteomes" id="UP000483820">
    <property type="component" value="Chromosome V"/>
</dbReference>
<dbReference type="PANTHER" id="PTHR47321">
    <property type="entry name" value="SERPENTINE RECEPTOR, CLASS W"/>
    <property type="match status" value="1"/>
</dbReference>
<dbReference type="CTD" id="9827001"/>
<evidence type="ECO:0000256" key="3">
    <source>
        <dbReference type="ARBA" id="ARBA00022989"/>
    </source>
</evidence>
<dbReference type="InterPro" id="IPR019428">
    <property type="entry name" value="7TM_GPCR_serpentine_rcpt_Str"/>
</dbReference>
<dbReference type="SUPFAM" id="SSF81321">
    <property type="entry name" value="Family A G protein-coupled receptor-like"/>
    <property type="match status" value="2"/>
</dbReference>
<evidence type="ECO:0000313" key="8">
    <source>
        <dbReference type="Proteomes" id="UP000483820"/>
    </source>
</evidence>
<dbReference type="Gene3D" id="1.20.1070.10">
    <property type="entry name" value="Rhodopsin 7-helix transmembrane proteins"/>
    <property type="match status" value="1"/>
</dbReference>
<dbReference type="PROSITE" id="PS50262">
    <property type="entry name" value="G_PROTEIN_RECEP_F1_2"/>
    <property type="match status" value="1"/>
</dbReference>
<comment type="caution">
    <text evidence="7">The sequence shown here is derived from an EMBL/GenBank/DDBJ whole genome shotgun (WGS) entry which is preliminary data.</text>
</comment>
<keyword evidence="3 5" id="KW-1133">Transmembrane helix</keyword>
<protein>
    <recommendedName>
        <fullName evidence="6">G-protein coupled receptors family 1 profile domain-containing protein</fullName>
    </recommendedName>
</protein>
<feature type="transmembrane region" description="Helical" evidence="5">
    <location>
        <begin position="499"/>
        <end position="523"/>
    </location>
</feature>
<dbReference type="SMART" id="SM01381">
    <property type="entry name" value="7TM_GPCR_Srsx"/>
    <property type="match status" value="1"/>
</dbReference>
<dbReference type="Pfam" id="PF10326">
    <property type="entry name" value="7TM_GPCR_Str"/>
    <property type="match status" value="1"/>
</dbReference>
<feature type="transmembrane region" description="Helical" evidence="5">
    <location>
        <begin position="146"/>
        <end position="165"/>
    </location>
</feature>
<dbReference type="GO" id="GO:0008528">
    <property type="term" value="F:G protein-coupled peptide receptor activity"/>
    <property type="evidence" value="ECO:0007669"/>
    <property type="project" value="InterPro"/>
</dbReference>
<proteinExistence type="predicted"/>
<organism evidence="7 8">
    <name type="scientific">Caenorhabditis remanei</name>
    <name type="common">Caenorhabditis vulgaris</name>
    <dbReference type="NCBI Taxonomy" id="31234"/>
    <lineage>
        <taxon>Eukaryota</taxon>
        <taxon>Metazoa</taxon>
        <taxon>Ecdysozoa</taxon>
        <taxon>Nematoda</taxon>
        <taxon>Chromadorea</taxon>
        <taxon>Rhabditida</taxon>
        <taxon>Rhabditina</taxon>
        <taxon>Rhabditomorpha</taxon>
        <taxon>Rhabditoidea</taxon>
        <taxon>Rhabditidae</taxon>
        <taxon>Peloderinae</taxon>
        <taxon>Caenorhabditis</taxon>
    </lineage>
</organism>
<feature type="transmembrane region" description="Helical" evidence="5">
    <location>
        <begin position="544"/>
        <end position="566"/>
    </location>
</feature>
<evidence type="ECO:0000259" key="6">
    <source>
        <dbReference type="PROSITE" id="PS50262"/>
    </source>
</evidence>
<feature type="transmembrane region" description="Helical" evidence="5">
    <location>
        <begin position="177"/>
        <end position="198"/>
    </location>
</feature>
<feature type="transmembrane region" description="Helical" evidence="5">
    <location>
        <begin position="471"/>
        <end position="493"/>
    </location>
</feature>
<gene>
    <name evidence="7" type="ORF">GCK72_020670</name>
</gene>
<dbReference type="EMBL" id="WUAV01000005">
    <property type="protein sequence ID" value="KAF1754112.1"/>
    <property type="molecule type" value="Genomic_DNA"/>
</dbReference>
<dbReference type="InterPro" id="IPR000276">
    <property type="entry name" value="GPCR_Rhodpsn"/>
</dbReference>
<feature type="transmembrane region" description="Helical" evidence="5">
    <location>
        <begin position="82"/>
        <end position="101"/>
    </location>
</feature>
<feature type="transmembrane region" description="Helical" evidence="5">
    <location>
        <begin position="236"/>
        <end position="258"/>
    </location>
</feature>
<feature type="transmembrane region" description="Helical" evidence="5">
    <location>
        <begin position="429"/>
        <end position="450"/>
    </location>
</feature>
<keyword evidence="2 5" id="KW-0812">Transmembrane</keyword>
<dbReference type="InterPro" id="IPR017452">
    <property type="entry name" value="GPCR_Rhodpsn_7TM"/>
</dbReference>
<comment type="subcellular location">
    <subcellularLocation>
        <location evidence="1">Membrane</location>
    </subcellularLocation>
</comment>
<evidence type="ECO:0000256" key="4">
    <source>
        <dbReference type="ARBA" id="ARBA00023136"/>
    </source>
</evidence>
<dbReference type="KEGG" id="crq:GCK72_020670"/>
<feature type="transmembrane region" description="Helical" evidence="5">
    <location>
        <begin position="317"/>
        <end position="337"/>
    </location>
</feature>
<sequence length="645" mass="74050">MRTTKALKTTTEFFDEDYFIYGHRNDYHEDFFFEGFKDYNFRSNVADTIMLFEQIYDVAAYVNLFINLPHLIILLQKELRTNLVYIIMFGVCICDLIHSIGRIAALSMTWNIFYTYENCPTGLPYFHVVTSILSKTLQVTTRRCSAFLALFIAAFRSFSVIFPMSNAVNFLMKAKSAYLIVLFFGLISSAWGYVYFFLSNIDNEGECKGGVRPVYATYRFRTGEKWEVKYRFANGVISVVIGFLYIFVTAALVVALIAANKRRKNLKNDKPSNTSMMVIVMAFSLFCSECAYGGIFIASLLVFNDYAEQSYLEDTEVLALTFSMVNSATHCLICFLMSSQYRDTVKRVLHIGVKEKEVKVKNWYSHNAGYVFYSTSRPFGMSQDAVTLCLCFYTGVYASTISMLSVQFLYRYWAIFDKTKLRFFEGWKFMISVGYSVFLGVFWALGFLCFDEIVDYSKGYFHSDMLQKFNLDISEVSGVAVVAYDATGSIRWFNISSTTNMTCIMAIQYTVIIYCAIFMYIGMEEKLQMLSISLRNLYKQFFKTLILQIVTPTITLFSPVFFTIYLPLLDIECDLRTGITLCAVALYPAMDAIIVMYIVSDYKKAAKKLTIQFLDKCQKLLGMLKTEPSTNQRASTNLNYPNIVN</sequence>